<organism evidence="2 3">
    <name type="scientific">Autumnicola edwardsiae</name>
    <dbReference type="NCBI Taxonomy" id="3075594"/>
    <lineage>
        <taxon>Bacteria</taxon>
        <taxon>Pseudomonadati</taxon>
        <taxon>Bacteroidota</taxon>
        <taxon>Flavobacteriia</taxon>
        <taxon>Flavobacteriales</taxon>
        <taxon>Flavobacteriaceae</taxon>
        <taxon>Autumnicola</taxon>
    </lineage>
</organism>
<feature type="compositionally biased region" description="Basic and acidic residues" evidence="1">
    <location>
        <begin position="16"/>
        <end position="25"/>
    </location>
</feature>
<comment type="caution">
    <text evidence="2">The sequence shown here is derived from an EMBL/GenBank/DDBJ whole genome shotgun (WGS) entry which is preliminary data.</text>
</comment>
<evidence type="ECO:0000256" key="1">
    <source>
        <dbReference type="SAM" id="MobiDB-lite"/>
    </source>
</evidence>
<dbReference type="Proteomes" id="UP001248819">
    <property type="component" value="Unassembled WGS sequence"/>
</dbReference>
<reference evidence="2 3" key="1">
    <citation type="submission" date="2023-09" db="EMBL/GenBank/DDBJ databases">
        <authorList>
            <person name="Rey-Velasco X."/>
        </authorList>
    </citation>
    <scope>NUCLEOTIDE SEQUENCE [LARGE SCALE GENOMIC DNA]</scope>
    <source>
        <strain evidence="2 3">F297</strain>
    </source>
</reference>
<gene>
    <name evidence="2" type="ORF">RM529_17825</name>
</gene>
<protein>
    <submittedName>
        <fullName evidence="2">DUF3347 domain-containing protein</fullName>
    </submittedName>
</protein>
<proteinExistence type="predicted"/>
<evidence type="ECO:0000313" key="2">
    <source>
        <dbReference type="EMBL" id="MDT0652005.1"/>
    </source>
</evidence>
<feature type="compositionally biased region" description="Polar residues" evidence="1">
    <location>
        <begin position="1"/>
        <end position="11"/>
    </location>
</feature>
<name>A0ABU3D081_9FLAO</name>
<dbReference type="EMBL" id="JAVRHP010000314">
    <property type="protein sequence ID" value="MDT0652005.1"/>
    <property type="molecule type" value="Genomic_DNA"/>
</dbReference>
<accession>A0ABU3D081</accession>
<feature type="region of interest" description="Disordered" evidence="1">
    <location>
        <begin position="1"/>
        <end position="25"/>
    </location>
</feature>
<sequence>MMNQKNAQDENTIPEMKMELSQETQKAIEKSLKPYLDMKDAFVEGNIAGVSASAKTTLEQLQSVAESDLGKMEQSH</sequence>
<keyword evidence="3" id="KW-1185">Reference proteome</keyword>
<evidence type="ECO:0000313" key="3">
    <source>
        <dbReference type="Proteomes" id="UP001248819"/>
    </source>
</evidence>
<feature type="non-terminal residue" evidence="2">
    <location>
        <position position="76"/>
    </location>
</feature>